<evidence type="ECO:0000313" key="1">
    <source>
        <dbReference type="EMBL" id="KAH7951061.1"/>
    </source>
</evidence>
<gene>
    <name evidence="1" type="ORF">HPB52_004610</name>
</gene>
<dbReference type="EMBL" id="JABSTV010001251">
    <property type="protein sequence ID" value="KAH7951061.1"/>
    <property type="molecule type" value="Genomic_DNA"/>
</dbReference>
<reference evidence="1" key="1">
    <citation type="journal article" date="2020" name="Cell">
        <title>Large-Scale Comparative Analyses of Tick Genomes Elucidate Their Genetic Diversity and Vector Capacities.</title>
        <authorList>
            <consortium name="Tick Genome and Microbiome Consortium (TIGMIC)"/>
            <person name="Jia N."/>
            <person name="Wang J."/>
            <person name="Shi W."/>
            <person name="Du L."/>
            <person name="Sun Y."/>
            <person name="Zhan W."/>
            <person name="Jiang J.F."/>
            <person name="Wang Q."/>
            <person name="Zhang B."/>
            <person name="Ji P."/>
            <person name="Bell-Sakyi L."/>
            <person name="Cui X.M."/>
            <person name="Yuan T.T."/>
            <person name="Jiang B.G."/>
            <person name="Yang W.F."/>
            <person name="Lam T.T."/>
            <person name="Chang Q.C."/>
            <person name="Ding S.J."/>
            <person name="Wang X.J."/>
            <person name="Zhu J.G."/>
            <person name="Ruan X.D."/>
            <person name="Zhao L."/>
            <person name="Wei J.T."/>
            <person name="Ye R.Z."/>
            <person name="Que T.C."/>
            <person name="Du C.H."/>
            <person name="Zhou Y.H."/>
            <person name="Cheng J.X."/>
            <person name="Dai P.F."/>
            <person name="Guo W.B."/>
            <person name="Han X.H."/>
            <person name="Huang E.J."/>
            <person name="Li L.F."/>
            <person name="Wei W."/>
            <person name="Gao Y.C."/>
            <person name="Liu J.Z."/>
            <person name="Shao H.Z."/>
            <person name="Wang X."/>
            <person name="Wang C.C."/>
            <person name="Yang T.C."/>
            <person name="Huo Q.B."/>
            <person name="Li W."/>
            <person name="Chen H.Y."/>
            <person name="Chen S.E."/>
            <person name="Zhou L.G."/>
            <person name="Ni X.B."/>
            <person name="Tian J.H."/>
            <person name="Sheng Y."/>
            <person name="Liu T."/>
            <person name="Pan Y.S."/>
            <person name="Xia L.Y."/>
            <person name="Li J."/>
            <person name="Zhao F."/>
            <person name="Cao W.C."/>
        </authorList>
    </citation>
    <scope>NUCLEOTIDE SEQUENCE</scope>
    <source>
        <strain evidence="1">Rsan-2018</strain>
    </source>
</reference>
<sequence>MSARGAALGSVPQEFEHLPGGALVHVKDCVHRAKRRQHIVPVSAKLRRLPLALRQQDASELRQLQDDDTVVDDRG</sequence>
<name>A0A9D4PRD8_RHISA</name>
<keyword evidence="2" id="KW-1185">Reference proteome</keyword>
<reference evidence="1" key="2">
    <citation type="submission" date="2021-09" db="EMBL/GenBank/DDBJ databases">
        <authorList>
            <person name="Jia N."/>
            <person name="Wang J."/>
            <person name="Shi W."/>
            <person name="Du L."/>
            <person name="Sun Y."/>
            <person name="Zhan W."/>
            <person name="Jiang J."/>
            <person name="Wang Q."/>
            <person name="Zhang B."/>
            <person name="Ji P."/>
            <person name="Sakyi L.B."/>
            <person name="Cui X."/>
            <person name="Yuan T."/>
            <person name="Jiang B."/>
            <person name="Yang W."/>
            <person name="Lam T.T.-Y."/>
            <person name="Chang Q."/>
            <person name="Ding S."/>
            <person name="Wang X."/>
            <person name="Zhu J."/>
            <person name="Ruan X."/>
            <person name="Zhao L."/>
            <person name="Wei J."/>
            <person name="Que T."/>
            <person name="Du C."/>
            <person name="Cheng J."/>
            <person name="Dai P."/>
            <person name="Han X."/>
            <person name="Huang E."/>
            <person name="Gao Y."/>
            <person name="Liu J."/>
            <person name="Shao H."/>
            <person name="Ye R."/>
            <person name="Li L."/>
            <person name="Wei W."/>
            <person name="Wang X."/>
            <person name="Wang C."/>
            <person name="Huo Q."/>
            <person name="Li W."/>
            <person name="Guo W."/>
            <person name="Chen H."/>
            <person name="Chen S."/>
            <person name="Zhou L."/>
            <person name="Zhou L."/>
            <person name="Ni X."/>
            <person name="Tian J."/>
            <person name="Zhou Y."/>
            <person name="Sheng Y."/>
            <person name="Liu T."/>
            <person name="Pan Y."/>
            <person name="Xia L."/>
            <person name="Li J."/>
            <person name="Zhao F."/>
            <person name="Cao W."/>
        </authorList>
    </citation>
    <scope>NUCLEOTIDE SEQUENCE</scope>
    <source>
        <strain evidence="1">Rsan-2018</strain>
        <tissue evidence="1">Larvae</tissue>
    </source>
</reference>
<protein>
    <submittedName>
        <fullName evidence="1">Uncharacterized protein</fullName>
    </submittedName>
</protein>
<comment type="caution">
    <text evidence="1">The sequence shown here is derived from an EMBL/GenBank/DDBJ whole genome shotgun (WGS) entry which is preliminary data.</text>
</comment>
<evidence type="ECO:0000313" key="2">
    <source>
        <dbReference type="Proteomes" id="UP000821837"/>
    </source>
</evidence>
<proteinExistence type="predicted"/>
<accession>A0A9D4PRD8</accession>
<organism evidence="1 2">
    <name type="scientific">Rhipicephalus sanguineus</name>
    <name type="common">Brown dog tick</name>
    <name type="synonym">Ixodes sanguineus</name>
    <dbReference type="NCBI Taxonomy" id="34632"/>
    <lineage>
        <taxon>Eukaryota</taxon>
        <taxon>Metazoa</taxon>
        <taxon>Ecdysozoa</taxon>
        <taxon>Arthropoda</taxon>
        <taxon>Chelicerata</taxon>
        <taxon>Arachnida</taxon>
        <taxon>Acari</taxon>
        <taxon>Parasitiformes</taxon>
        <taxon>Ixodida</taxon>
        <taxon>Ixodoidea</taxon>
        <taxon>Ixodidae</taxon>
        <taxon>Rhipicephalinae</taxon>
        <taxon>Rhipicephalus</taxon>
        <taxon>Rhipicephalus</taxon>
    </lineage>
</organism>
<dbReference type="Proteomes" id="UP000821837">
    <property type="component" value="Chromosome 5"/>
</dbReference>
<dbReference type="AlphaFoldDB" id="A0A9D4PRD8"/>